<dbReference type="OrthoDB" id="4505377at2759"/>
<organism evidence="3 4">
    <name type="scientific">Aspergillus heteromorphus CBS 117.55</name>
    <dbReference type="NCBI Taxonomy" id="1448321"/>
    <lineage>
        <taxon>Eukaryota</taxon>
        <taxon>Fungi</taxon>
        <taxon>Dikarya</taxon>
        <taxon>Ascomycota</taxon>
        <taxon>Pezizomycotina</taxon>
        <taxon>Eurotiomycetes</taxon>
        <taxon>Eurotiomycetidae</taxon>
        <taxon>Eurotiales</taxon>
        <taxon>Aspergillaceae</taxon>
        <taxon>Aspergillus</taxon>
        <taxon>Aspergillus subgen. Circumdati</taxon>
    </lineage>
</organism>
<protein>
    <recommendedName>
        <fullName evidence="5">Cell wall protein</fullName>
    </recommendedName>
</protein>
<proteinExistence type="predicted"/>
<evidence type="ECO:0000256" key="1">
    <source>
        <dbReference type="SAM" id="MobiDB-lite"/>
    </source>
</evidence>
<sequence>MHFPAAILTLLPTLLIPPYTLALPNPPNPSPPGPNPNTPNEPLPGNAETFTLITSLLTTGLSAIKLDEAVKSFTGENVDEVRTRSSELENNLTQATSTATSTGELDDFSSKKIADICVPLKPVFSEMLKDISDKVCRYLHSLVWG</sequence>
<dbReference type="GeneID" id="37065431"/>
<dbReference type="InterPro" id="IPR021054">
    <property type="entry name" value="Cell_wall_mannoprotein_1"/>
</dbReference>
<feature type="signal peptide" evidence="2">
    <location>
        <begin position="1"/>
        <end position="22"/>
    </location>
</feature>
<dbReference type="Pfam" id="PF12296">
    <property type="entry name" value="HsbA"/>
    <property type="match status" value="1"/>
</dbReference>
<evidence type="ECO:0000313" key="4">
    <source>
        <dbReference type="Proteomes" id="UP000247233"/>
    </source>
</evidence>
<accession>A0A317WAV4</accession>
<dbReference type="RefSeq" id="XP_025399393.1">
    <property type="nucleotide sequence ID" value="XM_025543194.1"/>
</dbReference>
<dbReference type="VEuPathDB" id="FungiDB:BO70DRAFT_362051"/>
<keyword evidence="4" id="KW-1185">Reference proteome</keyword>
<keyword evidence="2" id="KW-0732">Signal</keyword>
<feature type="region of interest" description="Disordered" evidence="1">
    <location>
        <begin position="25"/>
        <end position="47"/>
    </location>
</feature>
<evidence type="ECO:0000256" key="2">
    <source>
        <dbReference type="SAM" id="SignalP"/>
    </source>
</evidence>
<name>A0A317WAV4_9EURO</name>
<evidence type="ECO:0008006" key="5">
    <source>
        <dbReference type="Google" id="ProtNLM"/>
    </source>
</evidence>
<dbReference type="AlphaFoldDB" id="A0A317WAV4"/>
<feature type="chain" id="PRO_5016359986" description="Cell wall protein" evidence="2">
    <location>
        <begin position="23"/>
        <end position="145"/>
    </location>
</feature>
<gene>
    <name evidence="3" type="ORF">BO70DRAFT_362051</name>
</gene>
<evidence type="ECO:0000313" key="3">
    <source>
        <dbReference type="EMBL" id="PWY82128.1"/>
    </source>
</evidence>
<dbReference type="EMBL" id="MSFL01000012">
    <property type="protein sequence ID" value="PWY82128.1"/>
    <property type="molecule type" value="Genomic_DNA"/>
</dbReference>
<reference evidence="3 4" key="1">
    <citation type="submission" date="2016-12" db="EMBL/GenBank/DDBJ databases">
        <title>The genomes of Aspergillus section Nigri reveals drivers in fungal speciation.</title>
        <authorList>
            <consortium name="DOE Joint Genome Institute"/>
            <person name="Vesth T.C."/>
            <person name="Nybo J."/>
            <person name="Theobald S."/>
            <person name="Brandl J."/>
            <person name="Frisvad J.C."/>
            <person name="Nielsen K.F."/>
            <person name="Lyhne E.K."/>
            <person name="Kogle M.E."/>
            <person name="Kuo A."/>
            <person name="Riley R."/>
            <person name="Clum A."/>
            <person name="Nolan M."/>
            <person name="Lipzen A."/>
            <person name="Salamov A."/>
            <person name="Henrissat B."/>
            <person name="Wiebenga A."/>
            <person name="De Vries R.P."/>
            <person name="Grigoriev I.V."/>
            <person name="Mortensen U.H."/>
            <person name="Andersen M.R."/>
            <person name="Baker S.E."/>
        </authorList>
    </citation>
    <scope>NUCLEOTIDE SEQUENCE [LARGE SCALE GENOMIC DNA]</scope>
    <source>
        <strain evidence="3 4">CBS 117.55</strain>
    </source>
</reference>
<dbReference type="Proteomes" id="UP000247233">
    <property type="component" value="Unassembled WGS sequence"/>
</dbReference>
<comment type="caution">
    <text evidence="3">The sequence shown here is derived from an EMBL/GenBank/DDBJ whole genome shotgun (WGS) entry which is preliminary data.</text>
</comment>
<feature type="compositionally biased region" description="Pro residues" evidence="1">
    <location>
        <begin position="25"/>
        <end position="42"/>
    </location>
</feature>